<organism evidence="2 3">
    <name type="scientific">Xylona heveae (strain CBS 132557 / TC161)</name>
    <dbReference type="NCBI Taxonomy" id="1328760"/>
    <lineage>
        <taxon>Eukaryota</taxon>
        <taxon>Fungi</taxon>
        <taxon>Dikarya</taxon>
        <taxon>Ascomycota</taxon>
        <taxon>Pezizomycotina</taxon>
        <taxon>Xylonomycetes</taxon>
        <taxon>Xylonales</taxon>
        <taxon>Xylonaceae</taxon>
        <taxon>Xylona</taxon>
    </lineage>
</organism>
<feature type="region of interest" description="Disordered" evidence="1">
    <location>
        <begin position="279"/>
        <end position="307"/>
    </location>
</feature>
<reference evidence="2 3" key="1">
    <citation type="journal article" date="2016" name="Fungal Biol.">
        <title>The genome of Xylona heveae provides a window into fungal endophytism.</title>
        <authorList>
            <person name="Gazis R."/>
            <person name="Kuo A."/>
            <person name="Riley R."/>
            <person name="LaButti K."/>
            <person name="Lipzen A."/>
            <person name="Lin J."/>
            <person name="Amirebrahimi M."/>
            <person name="Hesse C.N."/>
            <person name="Spatafora J.W."/>
            <person name="Henrissat B."/>
            <person name="Hainaut M."/>
            <person name="Grigoriev I.V."/>
            <person name="Hibbett D.S."/>
        </authorList>
    </citation>
    <scope>NUCLEOTIDE SEQUENCE [LARGE SCALE GENOMIC DNA]</scope>
    <source>
        <strain evidence="2 3">TC161</strain>
    </source>
</reference>
<dbReference type="Proteomes" id="UP000076632">
    <property type="component" value="Unassembled WGS sequence"/>
</dbReference>
<keyword evidence="3" id="KW-1185">Reference proteome</keyword>
<sequence length="543" mass="60025">MARVAVLRIFSSPSHLFCSLSLSFIVLRSWFRFFYQTSPVFGKLLSWIAWIPSFEIMENFRSPTSISISRVESASLSFFAPRPLRVRKDINARSNSLVPAPLRIVKAKPVDPSITCARVRAISSTSGSSSQDCLELLRNPMDCGSNSSNILSTQHQKQKARETNVCLTSHLDERIDTQSNSYKDSSFASPTDLPLIVRKQRRDIQNVISQQRRSQRDFSSDDCKRVLRLIPSQHFPSSRKSSYAVPEYPPLRISSTTSYQNPVSPVDSEELLDITNAKHDPPLARRSHGAERSCSESSTIHHPPNKCSIPAEKKYHSRCHSEVPAFANHSSERAGELLSPSSRIVSHAFDRISSAQSQIVRFQNGFEPMREHRRSKSEPVPTKGVVEPKKSRAASLRGFLCRLFGRGARAASRARKPPPELATAGAAKSSCSQRGDRKVTSFGQRFLLPPPPPADLTAANPGPTIRVPKRRSNTIAVTGPASLPAAAPISARTRAGTFPQGSNAGLLRVQAEFRADGREEEFVDAALWYLGLAVLVVPMLSFM</sequence>
<evidence type="ECO:0000313" key="3">
    <source>
        <dbReference type="Proteomes" id="UP000076632"/>
    </source>
</evidence>
<evidence type="ECO:0000256" key="1">
    <source>
        <dbReference type="SAM" id="MobiDB-lite"/>
    </source>
</evidence>
<name>A0A165ILR5_XYLHT</name>
<feature type="region of interest" description="Disordered" evidence="1">
    <location>
        <begin position="410"/>
        <end position="436"/>
    </location>
</feature>
<dbReference type="InParanoid" id="A0A165ILR5"/>
<evidence type="ECO:0000313" key="2">
    <source>
        <dbReference type="EMBL" id="KZF25079.1"/>
    </source>
</evidence>
<dbReference type="EMBL" id="KV407455">
    <property type="protein sequence ID" value="KZF25079.1"/>
    <property type="molecule type" value="Genomic_DNA"/>
</dbReference>
<protein>
    <submittedName>
        <fullName evidence="2">Uncharacterized protein</fullName>
    </submittedName>
</protein>
<feature type="region of interest" description="Disordered" evidence="1">
    <location>
        <begin position="368"/>
        <end position="391"/>
    </location>
</feature>
<accession>A0A165ILR5</accession>
<proteinExistence type="predicted"/>
<feature type="compositionally biased region" description="Basic and acidic residues" evidence="1">
    <location>
        <begin position="279"/>
        <end position="294"/>
    </location>
</feature>
<dbReference type="RefSeq" id="XP_018190634.1">
    <property type="nucleotide sequence ID" value="XM_018336768.1"/>
</dbReference>
<gene>
    <name evidence="2" type="ORF">L228DRAFT_61498</name>
</gene>
<dbReference type="GeneID" id="28901905"/>
<dbReference type="AlphaFoldDB" id="A0A165ILR5"/>